<comment type="caution">
    <text evidence="2">The sequence shown here is derived from an EMBL/GenBank/DDBJ whole genome shotgun (WGS) entry which is preliminary data.</text>
</comment>
<proteinExistence type="predicted"/>
<dbReference type="AlphaFoldDB" id="A0A8S4REA3"/>
<dbReference type="Proteomes" id="UP000838756">
    <property type="component" value="Unassembled WGS sequence"/>
</dbReference>
<protein>
    <submittedName>
        <fullName evidence="2">Jg18334 protein</fullName>
    </submittedName>
</protein>
<evidence type="ECO:0000313" key="3">
    <source>
        <dbReference type="Proteomes" id="UP000838756"/>
    </source>
</evidence>
<evidence type="ECO:0000313" key="2">
    <source>
        <dbReference type="EMBL" id="CAH2235632.1"/>
    </source>
</evidence>
<accession>A0A8S4REA3</accession>
<dbReference type="OrthoDB" id="10597246at2759"/>
<organism evidence="2 3">
    <name type="scientific">Pararge aegeria aegeria</name>
    <dbReference type="NCBI Taxonomy" id="348720"/>
    <lineage>
        <taxon>Eukaryota</taxon>
        <taxon>Metazoa</taxon>
        <taxon>Ecdysozoa</taxon>
        <taxon>Arthropoda</taxon>
        <taxon>Hexapoda</taxon>
        <taxon>Insecta</taxon>
        <taxon>Pterygota</taxon>
        <taxon>Neoptera</taxon>
        <taxon>Endopterygota</taxon>
        <taxon>Lepidoptera</taxon>
        <taxon>Glossata</taxon>
        <taxon>Ditrysia</taxon>
        <taxon>Papilionoidea</taxon>
        <taxon>Nymphalidae</taxon>
        <taxon>Satyrinae</taxon>
        <taxon>Satyrini</taxon>
        <taxon>Parargina</taxon>
        <taxon>Pararge</taxon>
    </lineage>
</organism>
<evidence type="ECO:0000256" key="1">
    <source>
        <dbReference type="SAM" id="MobiDB-lite"/>
    </source>
</evidence>
<sequence length="511" mass="59666">MFSSLTNFFTNTSKKKSSQSEENNHSFSNSTESLLVQSTKKNPQLDYQSRTDASPQTNLQFSEDDVKNVLQDFKKLDFKNSNECFNEIAEDYERRKKSDLFNYVILNKRKYITDILDQRLAHKDQENFRKKFSEYLLKINEKMNYGKEFQNKLQFFEDRVEEVLSDFRKLNFGLKDNLCKDDKDNVNYNKGWPADPFDKIANYYRWNKNIFLFNYVVLSKQKEIISILNEKSIPEDKRKNFKKRLGRYLLRVEEGMSNGQEFLKTDSAVAFFDGCYVPCAYAKRSLNHYDHLSINISKPGCSLEISRLFTDKIEGMERNKNEVKIVEIYSNDKKIATVEKNDNGKRNYYFAKDATCDMKIRWSAEDEKGNSVNCFISLNVNPSEIEIGKATINGKDVELDEILKLDEQNEDVLIEGKALHEFLEERLEYVLCEEEKNIQPQGKEVVTTPSSILHDVELDEISEEEAIKKGWTPGYFGVRCILHIKPKVHYIAILHDIISAFEANFPCIFAS</sequence>
<feature type="compositionally biased region" description="Polar residues" evidence="1">
    <location>
        <begin position="25"/>
        <end position="58"/>
    </location>
</feature>
<reference evidence="2" key="1">
    <citation type="submission" date="2022-03" db="EMBL/GenBank/DDBJ databases">
        <authorList>
            <person name="Lindestad O."/>
        </authorList>
    </citation>
    <scope>NUCLEOTIDE SEQUENCE</scope>
</reference>
<feature type="region of interest" description="Disordered" evidence="1">
    <location>
        <begin position="1"/>
        <end position="58"/>
    </location>
</feature>
<gene>
    <name evidence="2" type="primary">jg18334</name>
    <name evidence="2" type="ORF">PAEG_LOCUS13257</name>
</gene>
<keyword evidence="3" id="KW-1185">Reference proteome</keyword>
<dbReference type="EMBL" id="CAKXAJ010025143">
    <property type="protein sequence ID" value="CAH2235632.1"/>
    <property type="molecule type" value="Genomic_DNA"/>
</dbReference>
<feature type="compositionally biased region" description="Low complexity" evidence="1">
    <location>
        <begin position="1"/>
        <end position="12"/>
    </location>
</feature>
<name>A0A8S4REA3_9NEOP</name>